<keyword evidence="6" id="KW-1185">Reference proteome</keyword>
<protein>
    <recommendedName>
        <fullName evidence="3">FHA domain-containing protein</fullName>
    </recommendedName>
</protein>
<accession>A0A814IFB6</accession>
<evidence type="ECO:0000256" key="1">
    <source>
        <dbReference type="SAM" id="Coils"/>
    </source>
</evidence>
<sequence>MEETFKIPSVPLEESKSSDDSTTSSTIENQEISHPPFIKPELPPTNFSTPIRHKNLQYIIPESSSIPPIEYTLEVLRNGSIIDYISLSHRPYTVFGRSPDSDVVLEHPTISRYHAIIQYKSEFEHGQPAGLYLYDCASTHGTFINKKRLEPKVYVRIKIGYIIKFGQSTRLYVIQGDTLAEADSIDNSTGDDLTHEQMKQYHAKRAKMLAAVRAQRESAANEANNNNDIEMDWGMGLETDESTAAAAAAAAAATTTNVVCKESIQEEQFFRNEEENKKRTAADDLKNRLEYQQAKNDKVVLKEIMSRVDEPSQDDDDDNNNNNTKKEPFYLKDPKRALTAFFEREGAELIYDVEDHQFGSYRCTIKLPIIDEYGHSIQAECEQKHCKRKEIIHECILEACRILDEHDVLREGTSASSLNTPRIKQIKRQLLEENDFYEEDEDTFYDRTGDLEKKRLKRMEWSGHLNNEKQIETFDSLCLKLTNLYKEQIDLENKLETAKQIEENAIKNANNLEKDIDEVDLYIRQLKQGEKLNMKTKWQWKKRLLEIQNEERQHVKLLKVCKPREFDIQIWKKKIREEAKQNLITKPLSVPSSQLPHLPKPIIETKPTIQTEQMPPPPPPPPPPSVSSETTPIQPVSEQNIDVEPTTSTKQTTKRRKPGHPTVNSKDQYDDSDHYSEDKFAEWMPPENEQTGDGKTALNEKYGY</sequence>
<feature type="compositionally biased region" description="Polar residues" evidence="2">
    <location>
        <begin position="626"/>
        <end position="640"/>
    </location>
</feature>
<feature type="coiled-coil region" evidence="1">
    <location>
        <begin position="481"/>
        <end position="515"/>
    </location>
</feature>
<proteinExistence type="predicted"/>
<feature type="compositionally biased region" description="Basic and acidic residues" evidence="2">
    <location>
        <begin position="667"/>
        <end position="681"/>
    </location>
</feature>
<dbReference type="Proteomes" id="UP000663854">
    <property type="component" value="Unassembled WGS sequence"/>
</dbReference>
<gene>
    <name evidence="5" type="ORF">JXQ802_LOCUS15252</name>
    <name evidence="4" type="ORF">PYM288_LOCUS12830</name>
</gene>
<evidence type="ECO:0000313" key="5">
    <source>
        <dbReference type="EMBL" id="CAF1022705.1"/>
    </source>
</evidence>
<dbReference type="AlphaFoldDB" id="A0A814IFB6"/>
<dbReference type="SUPFAM" id="SSF49879">
    <property type="entry name" value="SMAD/FHA domain"/>
    <property type="match status" value="1"/>
</dbReference>
<organism evidence="5 6">
    <name type="scientific">Rotaria sordida</name>
    <dbReference type="NCBI Taxonomy" id="392033"/>
    <lineage>
        <taxon>Eukaryota</taxon>
        <taxon>Metazoa</taxon>
        <taxon>Spiralia</taxon>
        <taxon>Gnathifera</taxon>
        <taxon>Rotifera</taxon>
        <taxon>Eurotatoria</taxon>
        <taxon>Bdelloidea</taxon>
        <taxon>Philodinida</taxon>
        <taxon>Philodinidae</taxon>
        <taxon>Rotaria</taxon>
    </lineage>
</organism>
<dbReference type="InterPro" id="IPR000253">
    <property type="entry name" value="FHA_dom"/>
</dbReference>
<evidence type="ECO:0000256" key="2">
    <source>
        <dbReference type="SAM" id="MobiDB-lite"/>
    </source>
</evidence>
<dbReference type="Gene3D" id="2.60.200.20">
    <property type="match status" value="1"/>
</dbReference>
<dbReference type="Pfam" id="PF00498">
    <property type="entry name" value="FHA"/>
    <property type="match status" value="1"/>
</dbReference>
<dbReference type="PANTHER" id="PTHR23308">
    <property type="entry name" value="NUCLEAR INHIBITOR OF PROTEIN PHOSPHATASE-1"/>
    <property type="match status" value="1"/>
</dbReference>
<evidence type="ECO:0000313" key="4">
    <source>
        <dbReference type="EMBL" id="CAF0965432.1"/>
    </source>
</evidence>
<keyword evidence="1" id="KW-0175">Coiled coil</keyword>
<dbReference type="EMBL" id="CAJNOL010000353">
    <property type="protein sequence ID" value="CAF1022705.1"/>
    <property type="molecule type" value="Genomic_DNA"/>
</dbReference>
<dbReference type="InterPro" id="IPR050923">
    <property type="entry name" value="Cell_Proc_Reg/RNA_Proc"/>
</dbReference>
<comment type="caution">
    <text evidence="5">The sequence shown here is derived from an EMBL/GenBank/DDBJ whole genome shotgun (WGS) entry which is preliminary data.</text>
</comment>
<dbReference type="SMART" id="SM00240">
    <property type="entry name" value="FHA"/>
    <property type="match status" value="1"/>
</dbReference>
<reference evidence="5" key="1">
    <citation type="submission" date="2021-02" db="EMBL/GenBank/DDBJ databases">
        <authorList>
            <person name="Nowell W R."/>
        </authorList>
    </citation>
    <scope>NUCLEOTIDE SEQUENCE</scope>
</reference>
<evidence type="ECO:0000259" key="3">
    <source>
        <dbReference type="PROSITE" id="PS50006"/>
    </source>
</evidence>
<feature type="region of interest" description="Disordered" evidence="2">
    <location>
        <begin position="609"/>
        <end position="704"/>
    </location>
</feature>
<dbReference type="EMBL" id="CAJNOH010000246">
    <property type="protein sequence ID" value="CAF0965432.1"/>
    <property type="molecule type" value="Genomic_DNA"/>
</dbReference>
<feature type="region of interest" description="Disordered" evidence="2">
    <location>
        <begin position="1"/>
        <end position="44"/>
    </location>
</feature>
<evidence type="ECO:0000313" key="6">
    <source>
        <dbReference type="Proteomes" id="UP000663870"/>
    </source>
</evidence>
<name>A0A814IFB6_9BILA</name>
<dbReference type="Proteomes" id="UP000663870">
    <property type="component" value="Unassembled WGS sequence"/>
</dbReference>
<dbReference type="CDD" id="cd19856">
    <property type="entry name" value="DSRM_Kanadaptin"/>
    <property type="match status" value="1"/>
</dbReference>
<dbReference type="InterPro" id="IPR008984">
    <property type="entry name" value="SMAD_FHA_dom_sf"/>
</dbReference>
<feature type="domain" description="FHA" evidence="3">
    <location>
        <begin position="93"/>
        <end position="149"/>
    </location>
</feature>
<feature type="compositionally biased region" description="Pro residues" evidence="2">
    <location>
        <begin position="614"/>
        <end position="625"/>
    </location>
</feature>
<dbReference type="PROSITE" id="PS50006">
    <property type="entry name" value="FHA_DOMAIN"/>
    <property type="match status" value="1"/>
</dbReference>
<dbReference type="CDD" id="cd22677">
    <property type="entry name" value="FHA_Kanadaptin"/>
    <property type="match status" value="1"/>
</dbReference>
<feature type="region of interest" description="Disordered" evidence="2">
    <location>
        <begin position="308"/>
        <end position="329"/>
    </location>
</feature>